<feature type="region of interest" description="Disordered" evidence="1">
    <location>
        <begin position="1"/>
        <end position="66"/>
    </location>
</feature>
<accession>A0AAD5IXG4</accession>
<reference evidence="2" key="1">
    <citation type="journal article" date="2022" name="Plant J.">
        <title>Strategies of tolerance reflected in two North American maple genomes.</title>
        <authorList>
            <person name="McEvoy S.L."/>
            <person name="Sezen U.U."/>
            <person name="Trouern-Trend A."/>
            <person name="McMahon S.M."/>
            <person name="Schaberg P.G."/>
            <person name="Yang J."/>
            <person name="Wegrzyn J.L."/>
            <person name="Swenson N.G."/>
        </authorList>
    </citation>
    <scope>NUCLEOTIDE SEQUENCE</scope>
    <source>
        <strain evidence="2">91603</strain>
    </source>
</reference>
<sequence>MNRPSPLEKDQHSTTNPPGRDRRIDGRIDGRRPPNRQPSPTTGANVAPPRAKSAHSVPMPRHQRAWHARAKAPARLACPCQGTGALGMPVPRHRRAWHARAKAPARLACLCQGTNALGMPMPRHQRAWRAYAKAPHRPRQGTNTRALCPCQGTNACGVPLPRHHGVAGVEGAPHGSHSTVGPTGPNDKHLLPP</sequence>
<feature type="region of interest" description="Disordered" evidence="1">
    <location>
        <begin position="167"/>
        <end position="193"/>
    </location>
</feature>
<reference evidence="2" key="2">
    <citation type="submission" date="2023-02" db="EMBL/GenBank/DDBJ databases">
        <authorList>
            <person name="Swenson N.G."/>
            <person name="Wegrzyn J.L."/>
            <person name="Mcevoy S.L."/>
        </authorList>
    </citation>
    <scope>NUCLEOTIDE SEQUENCE</scope>
    <source>
        <strain evidence="2">91603</strain>
        <tissue evidence="2">Leaf</tissue>
    </source>
</reference>
<protein>
    <submittedName>
        <fullName evidence="2">Uncharacterized protein</fullName>
    </submittedName>
</protein>
<dbReference type="EMBL" id="JAJSOW010000102">
    <property type="protein sequence ID" value="KAI9178216.1"/>
    <property type="molecule type" value="Genomic_DNA"/>
</dbReference>
<comment type="caution">
    <text evidence="2">The sequence shown here is derived from an EMBL/GenBank/DDBJ whole genome shotgun (WGS) entry which is preliminary data.</text>
</comment>
<feature type="compositionally biased region" description="Basic and acidic residues" evidence="1">
    <location>
        <begin position="19"/>
        <end position="32"/>
    </location>
</feature>
<evidence type="ECO:0000313" key="3">
    <source>
        <dbReference type="Proteomes" id="UP001064489"/>
    </source>
</evidence>
<dbReference type="Proteomes" id="UP001064489">
    <property type="component" value="Chromosome 5"/>
</dbReference>
<dbReference type="AlphaFoldDB" id="A0AAD5IXG4"/>
<evidence type="ECO:0000256" key="1">
    <source>
        <dbReference type="SAM" id="MobiDB-lite"/>
    </source>
</evidence>
<keyword evidence="3" id="KW-1185">Reference proteome</keyword>
<evidence type="ECO:0000313" key="2">
    <source>
        <dbReference type="EMBL" id="KAI9178216.1"/>
    </source>
</evidence>
<organism evidence="2 3">
    <name type="scientific">Acer negundo</name>
    <name type="common">Box elder</name>
    <dbReference type="NCBI Taxonomy" id="4023"/>
    <lineage>
        <taxon>Eukaryota</taxon>
        <taxon>Viridiplantae</taxon>
        <taxon>Streptophyta</taxon>
        <taxon>Embryophyta</taxon>
        <taxon>Tracheophyta</taxon>
        <taxon>Spermatophyta</taxon>
        <taxon>Magnoliopsida</taxon>
        <taxon>eudicotyledons</taxon>
        <taxon>Gunneridae</taxon>
        <taxon>Pentapetalae</taxon>
        <taxon>rosids</taxon>
        <taxon>malvids</taxon>
        <taxon>Sapindales</taxon>
        <taxon>Sapindaceae</taxon>
        <taxon>Hippocastanoideae</taxon>
        <taxon>Acereae</taxon>
        <taxon>Acer</taxon>
    </lineage>
</organism>
<name>A0AAD5IXG4_ACENE</name>
<feature type="compositionally biased region" description="Basic and acidic residues" evidence="1">
    <location>
        <begin position="1"/>
        <end position="12"/>
    </location>
</feature>
<gene>
    <name evidence="2" type="ORF">LWI28_023961</name>
</gene>
<proteinExistence type="predicted"/>